<feature type="transmembrane region" description="Helical" evidence="4">
    <location>
        <begin position="72"/>
        <end position="92"/>
    </location>
</feature>
<dbReference type="GO" id="GO:0022857">
    <property type="term" value="F:transmembrane transporter activity"/>
    <property type="evidence" value="ECO:0007669"/>
    <property type="project" value="InterPro"/>
</dbReference>
<proteinExistence type="predicted"/>
<evidence type="ECO:0000256" key="3">
    <source>
        <dbReference type="ARBA" id="ARBA00023136"/>
    </source>
</evidence>
<dbReference type="SUPFAM" id="SSF103473">
    <property type="entry name" value="MFS general substrate transporter"/>
    <property type="match status" value="1"/>
</dbReference>
<organism evidence="6 7">
    <name type="scientific">Achromobacter piechaudii ATCC 43553</name>
    <dbReference type="NCBI Taxonomy" id="742159"/>
    <lineage>
        <taxon>Bacteria</taxon>
        <taxon>Pseudomonadati</taxon>
        <taxon>Pseudomonadota</taxon>
        <taxon>Betaproteobacteria</taxon>
        <taxon>Burkholderiales</taxon>
        <taxon>Alcaligenaceae</taxon>
        <taxon>Achromobacter</taxon>
    </lineage>
</organism>
<comment type="caution">
    <text evidence="6">The sequence shown here is derived from an EMBL/GenBank/DDBJ whole genome shotgun (WGS) entry which is preliminary data.</text>
</comment>
<keyword evidence="1 4" id="KW-0812">Transmembrane</keyword>
<evidence type="ECO:0000256" key="4">
    <source>
        <dbReference type="SAM" id="Phobius"/>
    </source>
</evidence>
<sequence>MPLWLAVVVPSLFILFHSGGPGANGKSLSSLSFRSELRAGANGIIGALGSTGAAIGLLVFPLFRENYGLEKTFLILSIVPLVASIICFVIKWDPTRTTTNPDNEAGAPQFKDDAVLPVLDPAIGKASR</sequence>
<dbReference type="eggNOG" id="COG2814">
    <property type="taxonomic scope" value="Bacteria"/>
</dbReference>
<dbReference type="HOGENOM" id="CLU_2141131_0_0_4"/>
<dbReference type="EMBL" id="ADMS01000095">
    <property type="protein sequence ID" value="EFF74550.1"/>
    <property type="molecule type" value="Genomic_DNA"/>
</dbReference>
<dbReference type="InterPro" id="IPR036259">
    <property type="entry name" value="MFS_trans_sf"/>
</dbReference>
<feature type="domain" description="Major facilitator superfamily (MFS) profile" evidence="5">
    <location>
        <begin position="1"/>
        <end position="95"/>
    </location>
</feature>
<gene>
    <name evidence="6" type="ORF">HMPREF0004_4113</name>
</gene>
<evidence type="ECO:0000313" key="7">
    <source>
        <dbReference type="Proteomes" id="UP000004510"/>
    </source>
</evidence>
<dbReference type="PROSITE" id="PS50850">
    <property type="entry name" value="MFS"/>
    <property type="match status" value="1"/>
</dbReference>
<accession>D4XF66</accession>
<evidence type="ECO:0000256" key="1">
    <source>
        <dbReference type="ARBA" id="ARBA00022692"/>
    </source>
</evidence>
<protein>
    <recommendedName>
        <fullName evidence="5">Major facilitator superfamily (MFS) profile domain-containing protein</fullName>
    </recommendedName>
</protein>
<keyword evidence="2 4" id="KW-1133">Transmembrane helix</keyword>
<evidence type="ECO:0000313" key="6">
    <source>
        <dbReference type="EMBL" id="EFF74550.1"/>
    </source>
</evidence>
<evidence type="ECO:0000256" key="2">
    <source>
        <dbReference type="ARBA" id="ARBA00022989"/>
    </source>
</evidence>
<dbReference type="Gene3D" id="1.20.1250.20">
    <property type="entry name" value="MFS general substrate transporter like domains"/>
    <property type="match status" value="1"/>
</dbReference>
<keyword evidence="3 4" id="KW-0472">Membrane</keyword>
<feature type="transmembrane region" description="Helical" evidence="4">
    <location>
        <begin position="41"/>
        <end position="60"/>
    </location>
</feature>
<dbReference type="PATRIC" id="fig|742159.3.peg.5124"/>
<dbReference type="InterPro" id="IPR020846">
    <property type="entry name" value="MFS_dom"/>
</dbReference>
<name>D4XF66_9BURK</name>
<evidence type="ECO:0000259" key="5">
    <source>
        <dbReference type="PROSITE" id="PS50850"/>
    </source>
</evidence>
<dbReference type="AlphaFoldDB" id="D4XF66"/>
<dbReference type="Proteomes" id="UP000004510">
    <property type="component" value="Unassembled WGS sequence"/>
</dbReference>
<reference evidence="7" key="1">
    <citation type="submission" date="2010-03" db="EMBL/GenBank/DDBJ databases">
        <title>Complete sequence of Mobiluncus curtisii ATCC 43063.</title>
        <authorList>
            <person name="Muzny D."/>
            <person name="Qin X."/>
            <person name="Deng J."/>
            <person name="Jiang H."/>
            <person name="Liu Y."/>
            <person name="Qu J."/>
            <person name="Song X.-Z."/>
            <person name="Zhang L."/>
            <person name="Thornton R."/>
            <person name="Coyle M."/>
            <person name="Francisco L."/>
            <person name="Jackson L."/>
            <person name="Javaid M."/>
            <person name="Korchina V."/>
            <person name="Kovar C."/>
            <person name="Mata R."/>
            <person name="Mathew T."/>
            <person name="Ngo R."/>
            <person name="Nguyen L."/>
            <person name="Nguyen N."/>
            <person name="Okwuonu G."/>
            <person name="Ongeri F."/>
            <person name="Pham C."/>
            <person name="Simmons D."/>
            <person name="Wilczek-Boney K."/>
            <person name="Hale W."/>
            <person name="Jakkamsetti A."/>
            <person name="Pham P."/>
            <person name="Ruth R."/>
            <person name="San Lucas F."/>
            <person name="Warren J."/>
            <person name="Zhang J."/>
            <person name="Zhao Z."/>
            <person name="Zhou C."/>
            <person name="Zhu D."/>
            <person name="Lee S."/>
            <person name="Bess C."/>
            <person name="Blankenburg K."/>
            <person name="Forbes L."/>
            <person name="Fu Q."/>
            <person name="Gubbala S."/>
            <person name="Hirani K."/>
            <person name="Jayaseelan J.C."/>
            <person name="Lara F."/>
            <person name="Munidasa M."/>
            <person name="Palculict T."/>
            <person name="Patil S."/>
            <person name="Pu L.-L."/>
            <person name="Saada N."/>
            <person name="Tang L."/>
            <person name="Weissenberger G."/>
            <person name="Zhu Y."/>
            <person name="Hemphill L."/>
            <person name="Shang Y."/>
            <person name="Youmans B."/>
            <person name="Ayvaz T."/>
            <person name="Ross M."/>
            <person name="Santibanez J."/>
            <person name="Aqrawi P."/>
            <person name="Gross S."/>
            <person name="Joshi V."/>
            <person name="Fowler G."/>
            <person name="Nazareth L."/>
            <person name="Reid J."/>
            <person name="Worley K."/>
            <person name="Petrosino J."/>
            <person name="Highlander S."/>
            <person name="Gibbs R."/>
            <person name="Gibbs R."/>
        </authorList>
    </citation>
    <scope>NUCLEOTIDE SEQUENCE [LARGE SCALE GENOMIC DNA]</scope>
    <source>
        <strain evidence="7">ATCC 43553</strain>
    </source>
</reference>